<dbReference type="InterPro" id="IPR009187">
    <property type="entry name" value="Prok_Ku"/>
</dbReference>
<dbReference type="CDD" id="cd00789">
    <property type="entry name" value="KU_like"/>
    <property type="match status" value="1"/>
</dbReference>
<evidence type="ECO:0000313" key="6">
    <source>
        <dbReference type="EMBL" id="ACL69101.1"/>
    </source>
</evidence>
<gene>
    <name evidence="3" type="primary">ku</name>
    <name evidence="6" type="ordered locus">Hore_03400</name>
</gene>
<evidence type="ECO:0000259" key="5">
    <source>
        <dbReference type="SMART" id="SM00559"/>
    </source>
</evidence>
<dbReference type="FunFam" id="2.40.290.10:FF:000004">
    <property type="entry name" value="Non-homologous end joining protein Ku"/>
    <property type="match status" value="1"/>
</dbReference>
<reference evidence="6 7" key="1">
    <citation type="journal article" date="2009" name="PLoS ONE">
        <title>Genome analysis of the anaerobic thermohalophilic bacterium Halothermothrix orenii.</title>
        <authorList>
            <person name="Mavromatis K."/>
            <person name="Ivanova N."/>
            <person name="Anderson I."/>
            <person name="Lykidis A."/>
            <person name="Hooper S.D."/>
            <person name="Sun H."/>
            <person name="Kunin V."/>
            <person name="Lapidus A."/>
            <person name="Hugenholtz P."/>
            <person name="Patel B."/>
            <person name="Kyrpides N.C."/>
        </authorList>
    </citation>
    <scope>NUCLEOTIDE SEQUENCE [LARGE SCALE GENOMIC DNA]</scope>
    <source>
        <strain evidence="7">H 168 / OCM 544 / DSM 9562</strain>
    </source>
</reference>
<comment type="subunit">
    <text evidence="3">Homodimer. Interacts with LigD.</text>
</comment>
<keyword evidence="7" id="KW-1185">Reference proteome</keyword>
<feature type="region of interest" description="Disordered" evidence="4">
    <location>
        <begin position="254"/>
        <end position="273"/>
    </location>
</feature>
<dbReference type="SUPFAM" id="SSF100939">
    <property type="entry name" value="SPOC domain-like"/>
    <property type="match status" value="1"/>
</dbReference>
<dbReference type="AlphaFoldDB" id="B8D1M4"/>
<dbReference type="GO" id="GO:0003690">
    <property type="term" value="F:double-stranded DNA binding"/>
    <property type="evidence" value="ECO:0007669"/>
    <property type="project" value="UniProtKB-UniRule"/>
</dbReference>
<dbReference type="OrthoDB" id="9795084at2"/>
<dbReference type="InterPro" id="IPR006164">
    <property type="entry name" value="DNA_bd_Ku70/Ku80"/>
</dbReference>
<dbReference type="STRING" id="373903.Hore_03400"/>
<dbReference type="KEGG" id="hor:Hore_03400"/>
<evidence type="ECO:0000256" key="4">
    <source>
        <dbReference type="SAM" id="MobiDB-lite"/>
    </source>
</evidence>
<dbReference type="EMBL" id="CP001098">
    <property type="protein sequence ID" value="ACL69101.1"/>
    <property type="molecule type" value="Genomic_DNA"/>
</dbReference>
<dbReference type="eggNOG" id="COG1273">
    <property type="taxonomic scope" value="Bacteria"/>
</dbReference>
<dbReference type="NCBIfam" id="TIGR02772">
    <property type="entry name" value="Ku_bact"/>
    <property type="match status" value="1"/>
</dbReference>
<feature type="domain" description="Ku" evidence="5">
    <location>
        <begin position="52"/>
        <end position="180"/>
    </location>
</feature>
<dbReference type="GO" id="GO:0006310">
    <property type="term" value="P:DNA recombination"/>
    <property type="evidence" value="ECO:0007669"/>
    <property type="project" value="UniProtKB-KW"/>
</dbReference>
<dbReference type="HAMAP" id="MF_01875">
    <property type="entry name" value="Prokaryotic_Ku"/>
    <property type="match status" value="1"/>
</dbReference>
<feature type="compositionally biased region" description="Basic residues" evidence="4">
    <location>
        <begin position="263"/>
        <end position="273"/>
    </location>
</feature>
<dbReference type="HOGENOM" id="CLU_048975_1_0_9"/>
<comment type="function">
    <text evidence="3">With LigD forms a non-homologous end joining (NHEJ) DNA repair enzyme, which repairs dsDNA breaks with reduced fidelity. Binds linear dsDNA with 5'- and 3'- overhangs but not closed circular dsDNA nor ssDNA. Recruits and stimulates the ligase activity of LigD.</text>
</comment>
<evidence type="ECO:0000313" key="7">
    <source>
        <dbReference type="Proteomes" id="UP000000719"/>
    </source>
</evidence>
<sequence length="273" mass="31486">MRTIWKGAISFGLVNIPIKLVTATTKKNIRFRFLHKECKTPVSTKRFCPTCKKEVEYGDLVKGYEYEDNKFVVLKDEDFDNIPVKSTKTIDIVDFVKLEDIDPVYYIKTYYLNPAEGGEKPYLLLKKAMDDTGKVAISKITIRKKESLAVIRVMDDVLALETMFFADEVRPASELGLNNIEEKIKIGKKEEELAVEIVNNLTTEFKPEKYTNEYREELMNIIRQKIEGKEVETPDVVPEERKIVDLMEKLKKSVEATEEGEGKKKKKTKKKTG</sequence>
<dbReference type="GO" id="GO:0006303">
    <property type="term" value="P:double-strand break repair via nonhomologous end joining"/>
    <property type="evidence" value="ECO:0007669"/>
    <property type="project" value="UniProtKB-UniRule"/>
</dbReference>
<dbReference type="PANTHER" id="PTHR41251">
    <property type="entry name" value="NON-HOMOLOGOUS END JOINING PROTEIN KU"/>
    <property type="match status" value="1"/>
</dbReference>
<dbReference type="Pfam" id="PF02735">
    <property type="entry name" value="Ku"/>
    <property type="match status" value="1"/>
</dbReference>
<dbReference type="PANTHER" id="PTHR41251:SF1">
    <property type="entry name" value="NON-HOMOLOGOUS END JOINING PROTEIN KU"/>
    <property type="match status" value="1"/>
</dbReference>
<comment type="similarity">
    <text evidence="3">Belongs to the prokaryotic Ku family.</text>
</comment>
<dbReference type="SMART" id="SM00559">
    <property type="entry name" value="Ku78"/>
    <property type="match status" value="1"/>
</dbReference>
<protein>
    <recommendedName>
        <fullName evidence="3">Non-homologous end joining protein Ku</fullName>
    </recommendedName>
</protein>
<keyword evidence="2 3" id="KW-0233">DNA recombination</keyword>
<organism evidence="6 7">
    <name type="scientific">Halothermothrix orenii (strain H 168 / OCM 544 / DSM 9562)</name>
    <dbReference type="NCBI Taxonomy" id="373903"/>
    <lineage>
        <taxon>Bacteria</taxon>
        <taxon>Bacillati</taxon>
        <taxon>Bacillota</taxon>
        <taxon>Clostridia</taxon>
        <taxon>Halanaerobiales</taxon>
        <taxon>Halothermotrichaceae</taxon>
        <taxon>Halothermothrix</taxon>
    </lineage>
</organism>
<dbReference type="Gene3D" id="2.40.290.10">
    <property type="match status" value="1"/>
</dbReference>
<evidence type="ECO:0000256" key="3">
    <source>
        <dbReference type="HAMAP-Rule" id="MF_01875"/>
    </source>
</evidence>
<dbReference type="RefSeq" id="WP_012635289.1">
    <property type="nucleotide sequence ID" value="NC_011899.1"/>
</dbReference>
<evidence type="ECO:0000256" key="1">
    <source>
        <dbReference type="ARBA" id="ARBA00023125"/>
    </source>
</evidence>
<dbReference type="Proteomes" id="UP000000719">
    <property type="component" value="Chromosome"/>
</dbReference>
<keyword evidence="3" id="KW-0234">DNA repair</keyword>
<evidence type="ECO:0000256" key="2">
    <source>
        <dbReference type="ARBA" id="ARBA00023172"/>
    </source>
</evidence>
<keyword evidence="3" id="KW-0227">DNA damage</keyword>
<keyword evidence="1 3" id="KW-0238">DNA-binding</keyword>
<proteinExistence type="inferred from homology"/>
<dbReference type="PIRSF" id="PIRSF006493">
    <property type="entry name" value="Prok_Ku"/>
    <property type="match status" value="1"/>
</dbReference>
<name>B8D1M4_HALOH</name>
<accession>B8D1M4</accession>
<dbReference type="InterPro" id="IPR016194">
    <property type="entry name" value="SPOC-like_C_dom_sf"/>
</dbReference>